<feature type="signal peptide" evidence="2">
    <location>
        <begin position="1"/>
        <end position="19"/>
    </location>
</feature>
<reference evidence="3" key="1">
    <citation type="submission" date="2019-07" db="EMBL/GenBank/DDBJ databases">
        <title>Hyphodiscus hymeniophilus genome sequencing and assembly.</title>
        <authorList>
            <person name="Kramer G."/>
            <person name="Nodwell J."/>
        </authorList>
    </citation>
    <scope>NUCLEOTIDE SEQUENCE</scope>
    <source>
        <strain evidence="3">ATCC 34498</strain>
    </source>
</reference>
<evidence type="ECO:0000256" key="1">
    <source>
        <dbReference type="SAM" id="MobiDB-lite"/>
    </source>
</evidence>
<feature type="non-terminal residue" evidence="3">
    <location>
        <position position="1"/>
    </location>
</feature>
<dbReference type="Proteomes" id="UP000785200">
    <property type="component" value="Unassembled WGS sequence"/>
</dbReference>
<dbReference type="OrthoDB" id="5426294at2759"/>
<name>A0A9P7B125_9HELO</name>
<feature type="region of interest" description="Disordered" evidence="1">
    <location>
        <begin position="157"/>
        <end position="176"/>
    </location>
</feature>
<protein>
    <submittedName>
        <fullName evidence="3">Uncharacterized protein</fullName>
    </submittedName>
</protein>
<accession>A0A9P7B125</accession>
<feature type="compositionally biased region" description="Low complexity" evidence="1">
    <location>
        <begin position="157"/>
        <end position="171"/>
    </location>
</feature>
<proteinExistence type="predicted"/>
<organism evidence="3 4">
    <name type="scientific">Hyphodiscus hymeniophilus</name>
    <dbReference type="NCBI Taxonomy" id="353542"/>
    <lineage>
        <taxon>Eukaryota</taxon>
        <taxon>Fungi</taxon>
        <taxon>Dikarya</taxon>
        <taxon>Ascomycota</taxon>
        <taxon>Pezizomycotina</taxon>
        <taxon>Leotiomycetes</taxon>
        <taxon>Helotiales</taxon>
        <taxon>Hyphodiscaceae</taxon>
        <taxon>Hyphodiscus</taxon>
    </lineage>
</organism>
<keyword evidence="4" id="KW-1185">Reference proteome</keyword>
<dbReference type="AlphaFoldDB" id="A0A9P7B125"/>
<keyword evidence="2" id="KW-0732">Signal</keyword>
<evidence type="ECO:0000313" key="3">
    <source>
        <dbReference type="EMBL" id="KAG0652755.1"/>
    </source>
</evidence>
<evidence type="ECO:0000313" key="4">
    <source>
        <dbReference type="Proteomes" id="UP000785200"/>
    </source>
</evidence>
<evidence type="ECO:0000256" key="2">
    <source>
        <dbReference type="SAM" id="SignalP"/>
    </source>
</evidence>
<feature type="chain" id="PRO_5040179666" evidence="2">
    <location>
        <begin position="20"/>
        <end position="281"/>
    </location>
</feature>
<dbReference type="EMBL" id="VNKQ01000002">
    <property type="protein sequence ID" value="KAG0652755.1"/>
    <property type="molecule type" value="Genomic_DNA"/>
</dbReference>
<sequence>MKALAIILMIVAAATAVAAQQLEAYTYNSTTGIFTCPANNPNGAFCADTSLSSSIIIRCSNGIGQPGNCNDNLSGEPPFDVWYAPCWQTSTTSGDAACSKNCVVYGASGNANGTFTLPDCTPEDPISSSTTASSLLSSSTSISTTSATAITTSVPASSVSSSSTSVVSSTTERPATDGEDMTVSLIITATFTTICSAGSSIYTSSYTTTKSPSIDLSPSVVLASVASYGSSPLTSSKSSSIVTAPSVIHTSVASPGSSPFPSSKPTSIILGTGTGFSTGSV</sequence>
<comment type="caution">
    <text evidence="3">The sequence shown here is derived from an EMBL/GenBank/DDBJ whole genome shotgun (WGS) entry which is preliminary data.</text>
</comment>
<gene>
    <name evidence="3" type="ORF">D0Z07_0092</name>
</gene>